<accession>A0ABP8LNB1</accession>
<feature type="compositionally biased region" description="Basic and acidic residues" evidence="1">
    <location>
        <begin position="356"/>
        <end position="376"/>
    </location>
</feature>
<dbReference type="SUPFAM" id="SSF48371">
    <property type="entry name" value="ARM repeat"/>
    <property type="match status" value="1"/>
</dbReference>
<feature type="compositionally biased region" description="Basic residues" evidence="1">
    <location>
        <begin position="346"/>
        <end position="355"/>
    </location>
</feature>
<reference evidence="3" key="1">
    <citation type="journal article" date="2019" name="Int. J. Syst. Evol. Microbiol.">
        <title>The Global Catalogue of Microorganisms (GCM) 10K type strain sequencing project: providing services to taxonomists for standard genome sequencing and annotation.</title>
        <authorList>
            <consortium name="The Broad Institute Genomics Platform"/>
            <consortium name="The Broad Institute Genome Sequencing Center for Infectious Disease"/>
            <person name="Wu L."/>
            <person name="Ma J."/>
        </authorList>
    </citation>
    <scope>NUCLEOTIDE SEQUENCE [LARGE SCALE GENOMIC DNA]</scope>
    <source>
        <strain evidence="3">JCM 31920</strain>
    </source>
</reference>
<evidence type="ECO:0000313" key="3">
    <source>
        <dbReference type="Proteomes" id="UP001501508"/>
    </source>
</evidence>
<evidence type="ECO:0008006" key="4">
    <source>
        <dbReference type="Google" id="ProtNLM"/>
    </source>
</evidence>
<dbReference type="Gene3D" id="1.25.10.10">
    <property type="entry name" value="Leucine-rich Repeat Variant"/>
    <property type="match status" value="1"/>
</dbReference>
<dbReference type="Proteomes" id="UP001501508">
    <property type="component" value="Unassembled WGS sequence"/>
</dbReference>
<name>A0ABP8LNB1_9BACT</name>
<gene>
    <name evidence="2" type="ORF">GCM10023091_02680</name>
</gene>
<protein>
    <recommendedName>
        <fullName evidence="4">HEAT repeat domain-containing protein</fullName>
    </recommendedName>
</protein>
<keyword evidence="3" id="KW-1185">Reference proteome</keyword>
<feature type="region of interest" description="Disordered" evidence="1">
    <location>
        <begin position="339"/>
        <end position="376"/>
    </location>
</feature>
<comment type="caution">
    <text evidence="2">The sequence shown here is derived from an EMBL/GenBank/DDBJ whole genome shotgun (WGS) entry which is preliminary data.</text>
</comment>
<dbReference type="InterPro" id="IPR016024">
    <property type="entry name" value="ARM-type_fold"/>
</dbReference>
<dbReference type="InterPro" id="IPR011989">
    <property type="entry name" value="ARM-like"/>
</dbReference>
<evidence type="ECO:0000256" key="1">
    <source>
        <dbReference type="SAM" id="MobiDB-lite"/>
    </source>
</evidence>
<dbReference type="EMBL" id="BAABEY010000001">
    <property type="protein sequence ID" value="GAA4431648.1"/>
    <property type="molecule type" value="Genomic_DNA"/>
</dbReference>
<organism evidence="2 3">
    <name type="scientific">Ravibacter arvi</name>
    <dbReference type="NCBI Taxonomy" id="2051041"/>
    <lineage>
        <taxon>Bacteria</taxon>
        <taxon>Pseudomonadati</taxon>
        <taxon>Bacteroidota</taxon>
        <taxon>Cytophagia</taxon>
        <taxon>Cytophagales</taxon>
        <taxon>Spirosomataceae</taxon>
        <taxon>Ravibacter</taxon>
    </lineage>
</organism>
<proteinExistence type="predicted"/>
<dbReference type="RefSeq" id="WP_345026193.1">
    <property type="nucleotide sequence ID" value="NZ_BAABEY010000001.1"/>
</dbReference>
<evidence type="ECO:0000313" key="2">
    <source>
        <dbReference type="EMBL" id="GAA4431648.1"/>
    </source>
</evidence>
<sequence length="376" mass="42501">MWLLVVLLFWGNRIASGDPVFYRSKVIPLESLEKQPGEFEITDDKGKNIRVDLLLHKDNGGIYWYRRLLTEVCLTGECRPIDIGIYWTGNGKYLGIEVFGENLTKTDHSDFSEFDYRKLEAMLKDEWSPLREFLFDELVDPKKDGVDATTGATKKVIADASVKDAVYTTYTMWHLIHVGEDEQLALLTYRYLKENAPALSAFLRHDEPEYVTFLLEGVTSGNLPVSPGAVSVVLKALKHPDPSLRNFAFRAINLLPLASRDVQDELAPIYKEWAIQDKNRFLQSAAGLETLHESLYSVLASDLGEKNAWFLSALIPVLAASKIQSAEVVKKIKELEKSGDPQLKNPARKFLQHIGRKSEVGSRKSEIGDRKSENKE</sequence>